<evidence type="ECO:0000256" key="5">
    <source>
        <dbReference type="ARBA" id="ARBA00023002"/>
    </source>
</evidence>
<name>A0A1G6TMP1_9ACTN</name>
<evidence type="ECO:0000256" key="1">
    <source>
        <dbReference type="ARBA" id="ARBA00004651"/>
    </source>
</evidence>
<dbReference type="STRING" id="67344.SAMN05216505_106248"/>
<dbReference type="GO" id="GO:0005886">
    <property type="term" value="C:plasma membrane"/>
    <property type="evidence" value="ECO:0007669"/>
    <property type="project" value="UniProtKB-SubCell"/>
</dbReference>
<feature type="transmembrane region" description="Helical" evidence="7">
    <location>
        <begin position="19"/>
        <end position="38"/>
    </location>
</feature>
<evidence type="ECO:0000256" key="6">
    <source>
        <dbReference type="ARBA" id="ARBA00023136"/>
    </source>
</evidence>
<evidence type="ECO:0000313" key="10">
    <source>
        <dbReference type="Proteomes" id="UP000182100"/>
    </source>
</evidence>
<accession>A0A1G6TMP1</accession>
<evidence type="ECO:0000256" key="7">
    <source>
        <dbReference type="SAM" id="Phobius"/>
    </source>
</evidence>
<protein>
    <submittedName>
        <fullName evidence="9">Nitrate reductase gamma subunit</fullName>
    </submittedName>
</protein>
<organism evidence="9 10">
    <name type="scientific">Streptomyces prasinopilosus</name>
    <dbReference type="NCBI Taxonomy" id="67344"/>
    <lineage>
        <taxon>Bacteria</taxon>
        <taxon>Bacillati</taxon>
        <taxon>Actinomycetota</taxon>
        <taxon>Actinomycetes</taxon>
        <taxon>Kitasatosporales</taxon>
        <taxon>Streptomycetaceae</taxon>
        <taxon>Streptomyces</taxon>
    </lineage>
</organism>
<gene>
    <name evidence="9" type="ORF">SAMN05216505_106248</name>
</gene>
<proteinExistence type="predicted"/>
<sequence>MTAPAQTVTPAAEAGTGGVLFWVALPYVCFAVFVLGPVRRYRYDK</sequence>
<dbReference type="SUPFAM" id="SSF103501">
    <property type="entry name" value="Respiratory nitrate reductase 1 gamma chain"/>
    <property type="match status" value="1"/>
</dbReference>
<keyword evidence="4 7" id="KW-1133">Transmembrane helix</keyword>
<dbReference type="EMBL" id="FMZK01000006">
    <property type="protein sequence ID" value="SDD30134.1"/>
    <property type="molecule type" value="Genomic_DNA"/>
</dbReference>
<dbReference type="RefSeq" id="WP_139058301.1">
    <property type="nucleotide sequence ID" value="NZ_FMZK01000006.1"/>
</dbReference>
<dbReference type="GO" id="GO:0016491">
    <property type="term" value="F:oxidoreductase activity"/>
    <property type="evidence" value="ECO:0007669"/>
    <property type="project" value="UniProtKB-KW"/>
</dbReference>
<keyword evidence="6 7" id="KW-0472">Membrane</keyword>
<dbReference type="AlphaFoldDB" id="A0A1G6TMP1"/>
<keyword evidence="3 7" id="KW-0812">Transmembrane</keyword>
<feature type="domain" description="NarG-like" evidence="8">
    <location>
        <begin position="20"/>
        <end position="45"/>
    </location>
</feature>
<evidence type="ECO:0000259" key="8">
    <source>
        <dbReference type="Pfam" id="PF02665"/>
    </source>
</evidence>
<comment type="subcellular location">
    <subcellularLocation>
        <location evidence="1">Cell membrane</location>
        <topology evidence="1">Multi-pass membrane protein</topology>
    </subcellularLocation>
</comment>
<dbReference type="InterPro" id="IPR023234">
    <property type="entry name" value="NarG-like_domain"/>
</dbReference>
<evidence type="ECO:0000256" key="4">
    <source>
        <dbReference type="ARBA" id="ARBA00022989"/>
    </source>
</evidence>
<dbReference type="Pfam" id="PF02665">
    <property type="entry name" value="Nitrate_red_gam"/>
    <property type="match status" value="1"/>
</dbReference>
<keyword evidence="2" id="KW-1003">Cell membrane</keyword>
<evidence type="ECO:0000256" key="2">
    <source>
        <dbReference type="ARBA" id="ARBA00022475"/>
    </source>
</evidence>
<keyword evidence="5" id="KW-0560">Oxidoreductase</keyword>
<reference evidence="10" key="1">
    <citation type="submission" date="2016-10" db="EMBL/GenBank/DDBJ databases">
        <authorList>
            <person name="Varghese N."/>
            <person name="Submissions S."/>
        </authorList>
    </citation>
    <scope>NUCLEOTIDE SEQUENCE [LARGE SCALE GENOMIC DNA]</scope>
    <source>
        <strain evidence="10">CGMCC 4.3504</strain>
    </source>
</reference>
<evidence type="ECO:0000313" key="9">
    <source>
        <dbReference type="EMBL" id="SDD30134.1"/>
    </source>
</evidence>
<dbReference type="Proteomes" id="UP000182100">
    <property type="component" value="Unassembled WGS sequence"/>
</dbReference>
<dbReference type="InterPro" id="IPR036197">
    <property type="entry name" value="NarG-like_sf"/>
</dbReference>
<keyword evidence="10" id="KW-1185">Reference proteome</keyword>
<evidence type="ECO:0000256" key="3">
    <source>
        <dbReference type="ARBA" id="ARBA00022692"/>
    </source>
</evidence>